<dbReference type="STRING" id="70996.SE18_18990"/>
<dbReference type="GO" id="GO:0006508">
    <property type="term" value="P:proteolysis"/>
    <property type="evidence" value="ECO:0007669"/>
    <property type="project" value="UniProtKB-KW"/>
</dbReference>
<sequence length="358" mass="39914">MPAPIVLIEYECMRELSHRFQRQADVVLQLDQQLNQLYQQLLRDWQGDSANHFFNEMQTNVFPALGRLKAVLITAQQVTLNVNGLLREAEIEAASLFKQTFDGINLPTIGMYGNPAAKSTEVRNPEYRKVDKPAFAKGSGDSDAIAFDDVNQGLIADCYLMAGLAAIAKTNPDVIRNAIRDNGDGTYTVTFYPEQGFLGFFGKRSKVEVTVTNDFVYAKDGKTPAYAQLSNDSEIWPMLIEKAYAQHKGSFAAIAYGDPGEFMALLTGKDSSQINGSKVDFTQLKQRLDSGDAITAGTYKSLSNPPSDVDARHAYVIQSIDLNKQTVTMYNPWGYEHPTISFDEFKKHYQQVSINEKD</sequence>
<keyword evidence="3 5" id="KW-0378">Hydrolase</keyword>
<comment type="similarity">
    <text evidence="1">Belongs to the peptidase C2 family.</text>
</comment>
<dbReference type="InterPro" id="IPR036689">
    <property type="entry name" value="ESAT-6-like_sf"/>
</dbReference>
<reference evidence="7 8" key="1">
    <citation type="submission" date="2015-07" db="EMBL/GenBank/DDBJ databases">
        <title>Whole genome sequence of Herpetosiphon geysericola DSM 7119.</title>
        <authorList>
            <person name="Hemp J."/>
            <person name="Ward L.M."/>
            <person name="Pace L.A."/>
            <person name="Fischer W.W."/>
        </authorList>
    </citation>
    <scope>NUCLEOTIDE SEQUENCE [LARGE SCALE GENOMIC DNA]</scope>
    <source>
        <strain evidence="7 8">DSM 7119</strain>
    </source>
</reference>
<evidence type="ECO:0000313" key="7">
    <source>
        <dbReference type="EMBL" id="KPL83666.1"/>
    </source>
</evidence>
<comment type="caution">
    <text evidence="7">The sequence shown here is derived from an EMBL/GenBank/DDBJ whole genome shotgun (WGS) entry which is preliminary data.</text>
</comment>
<dbReference type="OrthoDB" id="292792at2"/>
<dbReference type="SUPFAM" id="SSF140453">
    <property type="entry name" value="EsxAB dimer-like"/>
    <property type="match status" value="1"/>
</dbReference>
<dbReference type="PANTHER" id="PTHR10183:SF379">
    <property type="entry name" value="CALPAIN-5"/>
    <property type="match status" value="1"/>
</dbReference>
<feature type="active site" evidence="5">
    <location>
        <position position="158"/>
    </location>
</feature>
<keyword evidence="2 5" id="KW-0645">Protease</keyword>
<name>A0A0N8GQG9_9CHLR</name>
<dbReference type="InterPro" id="IPR022684">
    <property type="entry name" value="Calpain_cysteine_protease"/>
</dbReference>
<dbReference type="Gene3D" id="1.10.287.1060">
    <property type="entry name" value="ESAT-6-like"/>
    <property type="match status" value="1"/>
</dbReference>
<feature type="active site" evidence="5">
    <location>
        <position position="331"/>
    </location>
</feature>
<dbReference type="InterPro" id="IPR001300">
    <property type="entry name" value="Peptidase_C2_calpain_cat"/>
</dbReference>
<protein>
    <recommendedName>
        <fullName evidence="6">Calpain catalytic domain-containing protein</fullName>
    </recommendedName>
</protein>
<dbReference type="SUPFAM" id="SSF54001">
    <property type="entry name" value="Cysteine proteinases"/>
    <property type="match status" value="1"/>
</dbReference>
<dbReference type="RefSeq" id="WP_054536041.1">
    <property type="nucleotide sequence ID" value="NZ_LGKP01000027.1"/>
</dbReference>
<dbReference type="PANTHER" id="PTHR10183">
    <property type="entry name" value="CALPAIN"/>
    <property type="match status" value="1"/>
</dbReference>
<dbReference type="EMBL" id="LGKP01000027">
    <property type="protein sequence ID" value="KPL83666.1"/>
    <property type="molecule type" value="Genomic_DNA"/>
</dbReference>
<dbReference type="InterPro" id="IPR038765">
    <property type="entry name" value="Papain-like_cys_pep_sf"/>
</dbReference>
<dbReference type="InterPro" id="IPR010310">
    <property type="entry name" value="T7SS_ESAT-6-like"/>
</dbReference>
<gene>
    <name evidence="7" type="ORF">SE18_18990</name>
</gene>
<evidence type="ECO:0000256" key="5">
    <source>
        <dbReference type="PROSITE-ProRule" id="PRU00239"/>
    </source>
</evidence>
<evidence type="ECO:0000256" key="4">
    <source>
        <dbReference type="ARBA" id="ARBA00022807"/>
    </source>
</evidence>
<feature type="domain" description="Calpain catalytic" evidence="6">
    <location>
        <begin position="149"/>
        <end position="358"/>
    </location>
</feature>
<evidence type="ECO:0000256" key="3">
    <source>
        <dbReference type="ARBA" id="ARBA00022801"/>
    </source>
</evidence>
<evidence type="ECO:0000256" key="1">
    <source>
        <dbReference type="ARBA" id="ARBA00007623"/>
    </source>
</evidence>
<dbReference type="NCBIfam" id="TIGR03930">
    <property type="entry name" value="WXG100_ESAT6"/>
    <property type="match status" value="1"/>
</dbReference>
<feature type="active site" evidence="5">
    <location>
        <position position="313"/>
    </location>
</feature>
<keyword evidence="4 5" id="KW-0788">Thiol protease</keyword>
<dbReference type="PROSITE" id="PS50203">
    <property type="entry name" value="CALPAIN_CAT"/>
    <property type="match status" value="1"/>
</dbReference>
<evidence type="ECO:0000313" key="8">
    <source>
        <dbReference type="Proteomes" id="UP000050277"/>
    </source>
</evidence>
<dbReference type="Pfam" id="PF00648">
    <property type="entry name" value="Peptidase_C2"/>
    <property type="match status" value="1"/>
</dbReference>
<dbReference type="AlphaFoldDB" id="A0A0N8GQG9"/>
<dbReference type="PRINTS" id="PR00704">
    <property type="entry name" value="CALPAIN"/>
</dbReference>
<proteinExistence type="inferred from homology"/>
<organism evidence="7 8">
    <name type="scientific">Herpetosiphon geysericola</name>
    <dbReference type="NCBI Taxonomy" id="70996"/>
    <lineage>
        <taxon>Bacteria</taxon>
        <taxon>Bacillati</taxon>
        <taxon>Chloroflexota</taxon>
        <taxon>Chloroflexia</taxon>
        <taxon>Herpetosiphonales</taxon>
        <taxon>Herpetosiphonaceae</taxon>
        <taxon>Herpetosiphon</taxon>
    </lineage>
</organism>
<accession>A0A0N8GQG9</accession>
<dbReference type="Proteomes" id="UP000050277">
    <property type="component" value="Unassembled WGS sequence"/>
</dbReference>
<keyword evidence="8" id="KW-1185">Reference proteome</keyword>
<evidence type="ECO:0000259" key="6">
    <source>
        <dbReference type="PROSITE" id="PS50203"/>
    </source>
</evidence>
<evidence type="ECO:0000256" key="2">
    <source>
        <dbReference type="ARBA" id="ARBA00022670"/>
    </source>
</evidence>
<dbReference type="GO" id="GO:0004198">
    <property type="term" value="F:calcium-dependent cysteine-type endopeptidase activity"/>
    <property type="evidence" value="ECO:0007669"/>
    <property type="project" value="InterPro"/>
</dbReference>